<dbReference type="GO" id="GO:0016887">
    <property type="term" value="F:ATP hydrolysis activity"/>
    <property type="evidence" value="ECO:0007669"/>
    <property type="project" value="InterPro"/>
</dbReference>
<dbReference type="GO" id="GO:0005524">
    <property type="term" value="F:ATP binding"/>
    <property type="evidence" value="ECO:0007669"/>
    <property type="project" value="UniProtKB-KW"/>
</dbReference>
<evidence type="ECO:0000313" key="5">
    <source>
        <dbReference type="EMBL" id="SHH85477.1"/>
    </source>
</evidence>
<dbReference type="Pfam" id="PF00005">
    <property type="entry name" value="ABC_tran"/>
    <property type="match status" value="1"/>
</dbReference>
<keyword evidence="6" id="KW-1185">Reference proteome</keyword>
<evidence type="ECO:0000256" key="3">
    <source>
        <dbReference type="ARBA" id="ARBA00022840"/>
    </source>
</evidence>
<sequence length="258" mass="27851">MSLLEVKNAAFAYPAFSETFSDVSFTVRKGQVFTILGPNGAGKSTLLGCLAGLNKLSAGQILLGGRDIGAMSRRDIARLQGFVPQTLNSVYAYSVAEYVVMGRAPYISSLRRPTKEDYAAAFEAIETMGVGHLAARSFSELSGGERQQVAIARILVQNPQLILLDEPTSALDFGNQIKVVKMVRELSQKGYSVIMTTHNPDHAVMLDDTIGILDGGGHMRVGTAAEILTEECLSAVYHTEVKVSYVEKVNRNACLAVF</sequence>
<proteinExistence type="predicted"/>
<keyword evidence="1" id="KW-0813">Transport</keyword>
<feature type="domain" description="ABC transporter" evidence="4">
    <location>
        <begin position="4"/>
        <end position="240"/>
    </location>
</feature>
<evidence type="ECO:0000259" key="4">
    <source>
        <dbReference type="PROSITE" id="PS50893"/>
    </source>
</evidence>
<dbReference type="RefSeq" id="WP_073076760.1">
    <property type="nucleotide sequence ID" value="NZ_FQXV01000003.1"/>
</dbReference>
<gene>
    <name evidence="5" type="ORF">SAMN02745823_01207</name>
</gene>
<dbReference type="PANTHER" id="PTHR42734">
    <property type="entry name" value="METAL TRANSPORT SYSTEM ATP-BINDING PROTEIN TM_0124-RELATED"/>
    <property type="match status" value="1"/>
</dbReference>
<keyword evidence="3 5" id="KW-0067">ATP-binding</keyword>
<evidence type="ECO:0000313" key="6">
    <source>
        <dbReference type="Proteomes" id="UP000183995"/>
    </source>
</evidence>
<dbReference type="InterPro" id="IPR003439">
    <property type="entry name" value="ABC_transporter-like_ATP-bd"/>
</dbReference>
<keyword evidence="2" id="KW-0547">Nucleotide-binding</keyword>
<dbReference type="PANTHER" id="PTHR42734:SF19">
    <property type="entry name" value="IRON COMPOUNDS ABC TRANSPORTER, ATP-BINDING PROTEIN"/>
    <property type="match status" value="1"/>
</dbReference>
<dbReference type="Proteomes" id="UP000183995">
    <property type="component" value="Unassembled WGS sequence"/>
</dbReference>
<dbReference type="Gene3D" id="3.40.50.300">
    <property type="entry name" value="P-loop containing nucleotide triphosphate hydrolases"/>
    <property type="match status" value="1"/>
</dbReference>
<name>A0A1M5WDH6_9FIRM</name>
<organism evidence="5 6">
    <name type="scientific">Sporobacter termitidis DSM 10068</name>
    <dbReference type="NCBI Taxonomy" id="1123282"/>
    <lineage>
        <taxon>Bacteria</taxon>
        <taxon>Bacillati</taxon>
        <taxon>Bacillota</taxon>
        <taxon>Clostridia</taxon>
        <taxon>Eubacteriales</taxon>
        <taxon>Oscillospiraceae</taxon>
        <taxon>Sporobacter</taxon>
    </lineage>
</organism>
<reference evidence="5 6" key="1">
    <citation type="submission" date="2016-11" db="EMBL/GenBank/DDBJ databases">
        <authorList>
            <person name="Jaros S."/>
            <person name="Januszkiewicz K."/>
            <person name="Wedrychowicz H."/>
        </authorList>
    </citation>
    <scope>NUCLEOTIDE SEQUENCE [LARGE SCALE GENOMIC DNA]</scope>
    <source>
        <strain evidence="5 6">DSM 10068</strain>
    </source>
</reference>
<dbReference type="InterPro" id="IPR003593">
    <property type="entry name" value="AAA+_ATPase"/>
</dbReference>
<accession>A0A1M5WDH6</accession>
<dbReference type="InterPro" id="IPR050153">
    <property type="entry name" value="Metal_Ion_Import_ABC"/>
</dbReference>
<evidence type="ECO:0000256" key="1">
    <source>
        <dbReference type="ARBA" id="ARBA00022448"/>
    </source>
</evidence>
<dbReference type="OrthoDB" id="9802264at2"/>
<dbReference type="AlphaFoldDB" id="A0A1M5WDH6"/>
<dbReference type="InterPro" id="IPR027417">
    <property type="entry name" value="P-loop_NTPase"/>
</dbReference>
<dbReference type="PROSITE" id="PS50893">
    <property type="entry name" value="ABC_TRANSPORTER_2"/>
    <property type="match status" value="1"/>
</dbReference>
<dbReference type="SUPFAM" id="SSF52540">
    <property type="entry name" value="P-loop containing nucleoside triphosphate hydrolases"/>
    <property type="match status" value="1"/>
</dbReference>
<dbReference type="SMART" id="SM00382">
    <property type="entry name" value="AAA"/>
    <property type="match status" value="1"/>
</dbReference>
<evidence type="ECO:0000256" key="2">
    <source>
        <dbReference type="ARBA" id="ARBA00022741"/>
    </source>
</evidence>
<dbReference type="CDD" id="cd03214">
    <property type="entry name" value="ABC_Iron-Siderophores_B12_Hemin"/>
    <property type="match status" value="1"/>
</dbReference>
<dbReference type="EMBL" id="FQXV01000003">
    <property type="protein sequence ID" value="SHH85477.1"/>
    <property type="molecule type" value="Genomic_DNA"/>
</dbReference>
<dbReference type="STRING" id="1123282.SAMN02745823_01207"/>
<dbReference type="FunFam" id="3.40.50.300:FF:000134">
    <property type="entry name" value="Iron-enterobactin ABC transporter ATP-binding protein"/>
    <property type="match status" value="1"/>
</dbReference>
<protein>
    <submittedName>
        <fullName evidence="5">Iron complex transport system ATP-binding protein</fullName>
    </submittedName>
</protein>